<dbReference type="Proteomes" id="UP000067434">
    <property type="component" value="Chromosome"/>
</dbReference>
<reference evidence="1 2" key="1">
    <citation type="journal article" date="2015" name="Stand. Genomic Sci.">
        <title>Complete genome sequence of and proposal of Thermofilum uzonense sp. nov. a novel hyperthermophilic crenarchaeon and emended description of the genus Thermofilum.</title>
        <authorList>
            <person name="Toshchakov S.V."/>
            <person name="Korzhenkov A.A."/>
            <person name="Samarov N.I."/>
            <person name="Mazunin I.O."/>
            <person name="Mozhey O.I."/>
            <person name="Shmyr I.S."/>
            <person name="Derbikova K.S."/>
            <person name="Taranov E.A."/>
            <person name="Dominova I.N."/>
            <person name="Bonch-Osmolovskaya E.A."/>
            <person name="Patrushev M.V."/>
            <person name="Podosokorskaya O.A."/>
            <person name="Kublanov I.V."/>
        </authorList>
    </citation>
    <scope>NUCLEOTIDE SEQUENCE [LARGE SCALE GENOMIC DNA]</scope>
    <source>
        <strain evidence="1 2">1807-2</strain>
    </source>
</reference>
<dbReference type="GeneID" id="25401949"/>
<proteinExistence type="predicted"/>
<dbReference type="EMBL" id="CP009961">
    <property type="protein sequence ID" value="AKG39024.1"/>
    <property type="molecule type" value="Genomic_DNA"/>
</dbReference>
<sequence length="145" mass="16581">MDKQESRPRVLPSGNLIYSYLIFSGIAKAFSSSIKLLEDGEEATPERAAATYLLLLQLEFSLRDLGSKLQLYQFFQRDEVTRVVYGYIARVTDLEASVEKLRKIQAGSLNPLLRSMLSRVLEESQRVLAESKRLDRLIEKILEKV</sequence>
<dbReference type="RefSeq" id="WP_052884552.1">
    <property type="nucleotide sequence ID" value="NZ_CP009961.1"/>
</dbReference>
<keyword evidence="2" id="KW-1185">Reference proteome</keyword>
<evidence type="ECO:0000313" key="1">
    <source>
        <dbReference type="EMBL" id="AKG39024.1"/>
    </source>
</evidence>
<dbReference type="KEGG" id="thf:MA03_06920"/>
<dbReference type="HOGENOM" id="CLU_1782589_0_0_2"/>
<gene>
    <name evidence="1" type="ORF">MA03_06920</name>
</gene>
<evidence type="ECO:0000313" key="2">
    <source>
        <dbReference type="Proteomes" id="UP000067434"/>
    </source>
</evidence>
<dbReference type="STRING" id="1550241.MA03_06920"/>
<accession>A0A0F7FI65</accession>
<protein>
    <submittedName>
        <fullName evidence="1">Uncharacterized protein</fullName>
    </submittedName>
</protein>
<name>A0A0F7FI65_9CREN</name>
<dbReference type="PATRIC" id="fig|1550241.5.peg.1434"/>
<dbReference type="AlphaFoldDB" id="A0A0F7FI65"/>
<organism evidence="1 2">
    <name type="scientific">Infirmifilum uzonense</name>
    <dbReference type="NCBI Taxonomy" id="1550241"/>
    <lineage>
        <taxon>Archaea</taxon>
        <taxon>Thermoproteota</taxon>
        <taxon>Thermoprotei</taxon>
        <taxon>Thermofilales</taxon>
        <taxon>Thermofilaceae</taxon>
        <taxon>Infirmifilum</taxon>
    </lineage>
</organism>